<comment type="subcellular location">
    <subcellularLocation>
        <location evidence="1">Cytoplasm</location>
    </subcellularLocation>
</comment>
<dbReference type="Pfam" id="PF00009">
    <property type="entry name" value="GTP_EFTU"/>
    <property type="match status" value="1"/>
</dbReference>
<evidence type="ECO:0000313" key="17">
    <source>
        <dbReference type="Proteomes" id="UP001228049"/>
    </source>
</evidence>
<dbReference type="SUPFAM" id="SSF52540">
    <property type="entry name" value="P-loop containing nucleoside triphosphate hydrolases"/>
    <property type="match status" value="1"/>
</dbReference>
<evidence type="ECO:0000259" key="15">
    <source>
        <dbReference type="PROSITE" id="PS51722"/>
    </source>
</evidence>
<evidence type="ECO:0000256" key="11">
    <source>
        <dbReference type="ARBA" id="ARBA00045849"/>
    </source>
</evidence>
<proteinExistence type="inferred from homology"/>
<evidence type="ECO:0000256" key="9">
    <source>
        <dbReference type="ARBA" id="ARBA00022917"/>
    </source>
</evidence>
<dbReference type="GO" id="GO:0003924">
    <property type="term" value="F:GTPase activity"/>
    <property type="evidence" value="ECO:0007669"/>
    <property type="project" value="InterPro"/>
</dbReference>
<dbReference type="Gene3D" id="1.10.8.10">
    <property type="entry name" value="DNA helicase RuvA subunit, C-terminal domain"/>
    <property type="match status" value="1"/>
</dbReference>
<gene>
    <name evidence="16" type="ORF">KUDE01_013432</name>
</gene>
<feature type="compositionally biased region" description="Polar residues" evidence="14">
    <location>
        <begin position="228"/>
        <end position="240"/>
    </location>
</feature>
<dbReference type="Gene3D" id="2.40.30.10">
    <property type="entry name" value="Translation factors"/>
    <property type="match status" value="2"/>
</dbReference>
<evidence type="ECO:0000256" key="5">
    <source>
        <dbReference type="ARBA" id="ARBA00022553"/>
    </source>
</evidence>
<dbReference type="GO" id="GO:0010629">
    <property type="term" value="P:negative regulation of gene expression"/>
    <property type="evidence" value="ECO:0007669"/>
    <property type="project" value="UniProtKB-ARBA"/>
</dbReference>
<dbReference type="GO" id="GO:0005737">
    <property type="term" value="C:cytoplasm"/>
    <property type="evidence" value="ECO:0007669"/>
    <property type="project" value="UniProtKB-SubCell"/>
</dbReference>
<keyword evidence="10" id="KW-0342">GTP-binding</keyword>
<dbReference type="GO" id="GO:0006412">
    <property type="term" value="P:translation"/>
    <property type="evidence" value="ECO:0007669"/>
    <property type="project" value="UniProtKB-KW"/>
</dbReference>
<dbReference type="PRINTS" id="PR00315">
    <property type="entry name" value="ELONGATNFCT"/>
</dbReference>
<keyword evidence="5" id="KW-0597">Phosphoprotein</keyword>
<reference evidence="16" key="1">
    <citation type="submission" date="2023-04" db="EMBL/GenBank/DDBJ databases">
        <title>Chromosome-level genome of Chaenocephalus aceratus.</title>
        <authorList>
            <person name="Park H."/>
        </authorList>
    </citation>
    <scope>NUCLEOTIDE SEQUENCE</scope>
    <source>
        <strain evidence="16">DE</strain>
        <tissue evidence="16">Muscle</tissue>
    </source>
</reference>
<keyword evidence="4" id="KW-0963">Cytoplasm</keyword>
<dbReference type="GO" id="GO:0006417">
    <property type="term" value="P:regulation of translation"/>
    <property type="evidence" value="ECO:0007669"/>
    <property type="project" value="UniProtKB-KW"/>
</dbReference>
<dbReference type="CDD" id="cd04093">
    <property type="entry name" value="HBS1_C_III"/>
    <property type="match status" value="1"/>
</dbReference>
<dbReference type="FunFam" id="3.40.50.300:FF:000204">
    <property type="entry name" value="Translation elongation factor Tu"/>
    <property type="match status" value="1"/>
</dbReference>
<feature type="region of interest" description="Disordered" evidence="14">
    <location>
        <begin position="1"/>
        <end position="23"/>
    </location>
</feature>
<feature type="compositionally biased region" description="Basic and acidic residues" evidence="14">
    <location>
        <begin position="155"/>
        <end position="176"/>
    </location>
</feature>
<evidence type="ECO:0000256" key="10">
    <source>
        <dbReference type="ARBA" id="ARBA00023134"/>
    </source>
</evidence>
<dbReference type="SUPFAM" id="SSF109732">
    <property type="entry name" value="HBS1-like domain"/>
    <property type="match status" value="1"/>
</dbReference>
<dbReference type="InterPro" id="IPR000795">
    <property type="entry name" value="T_Tr_GTP-bd_dom"/>
</dbReference>
<comment type="function">
    <text evidence="11">GTPase component of the Pelota-HBS1L complex, a complex that recognizes stalled ribosomes and triggers the No-Go Decay (NGD) pathway. The Pelota-HBS1L complex recognizes ribosomes stalled at the 3' end of an mRNA and engages stalled ribosomes by destabilizing mRNA in the mRNA channel. Following mRNA extraction from stalled ribosomes by the SKI complex, the Pelota-HBS1L complex promotes recruitment of ABCE1, which drives the disassembly of stalled ribosomes, followed by degradation of damaged mRNAs as part of the NGD pathway.</text>
</comment>
<dbReference type="Pfam" id="PF03144">
    <property type="entry name" value="GTP_EFTU_D2"/>
    <property type="match status" value="1"/>
</dbReference>
<evidence type="ECO:0000256" key="14">
    <source>
        <dbReference type="SAM" id="MobiDB-lite"/>
    </source>
</evidence>
<dbReference type="FunFam" id="2.40.30.10:FF:000035">
    <property type="entry name" value="HBS1-like translational GTPase"/>
    <property type="match status" value="1"/>
</dbReference>
<dbReference type="EMBL" id="JASDAP010000017">
    <property type="protein sequence ID" value="KAK1888753.1"/>
    <property type="molecule type" value="Genomic_DNA"/>
</dbReference>
<evidence type="ECO:0000256" key="12">
    <source>
        <dbReference type="ARBA" id="ARBA00047094"/>
    </source>
</evidence>
<evidence type="ECO:0000256" key="8">
    <source>
        <dbReference type="ARBA" id="ARBA00022845"/>
    </source>
</evidence>
<evidence type="ECO:0000256" key="4">
    <source>
        <dbReference type="ARBA" id="ARBA00022490"/>
    </source>
</evidence>
<comment type="caution">
    <text evidence="16">The sequence shown here is derived from an EMBL/GenBank/DDBJ whole genome shotgun (WGS) entry which is preliminary data.</text>
</comment>
<accession>A0AAD9F114</accession>
<feature type="compositionally biased region" description="Acidic residues" evidence="14">
    <location>
        <begin position="12"/>
        <end position="23"/>
    </location>
</feature>
<comment type="catalytic activity">
    <reaction evidence="13">
        <text>GTP + H2O = GDP + phosphate + H(+)</text>
        <dbReference type="Rhea" id="RHEA:19669"/>
        <dbReference type="ChEBI" id="CHEBI:15377"/>
        <dbReference type="ChEBI" id="CHEBI:15378"/>
        <dbReference type="ChEBI" id="CHEBI:37565"/>
        <dbReference type="ChEBI" id="CHEBI:43474"/>
        <dbReference type="ChEBI" id="CHEBI:58189"/>
    </reaction>
    <physiologicalReaction direction="left-to-right" evidence="13">
        <dbReference type="Rhea" id="RHEA:19670"/>
    </physiologicalReaction>
</comment>
<dbReference type="FunFam" id="1.10.8.10:FF:000039">
    <property type="entry name" value="HBS1-like translational GTPase"/>
    <property type="match status" value="1"/>
</dbReference>
<dbReference type="InterPro" id="IPR050100">
    <property type="entry name" value="TRAFAC_GTPase_members"/>
</dbReference>
<protein>
    <recommendedName>
        <fullName evidence="3">HBS1-like protein</fullName>
    </recommendedName>
</protein>
<sequence>MSRHRNVRGYNYDEDFDDDDVYGQSVDDDYCISPATANQFIYSRQERQAPREQPLEEEEYEDDVPMSPTVSLNLDPLDQAKLFSCLDHMRTVLGDAVQDSVLTQAAISCGFDPQKALDAVLSEDAKTAPVTKSTNEETASAAIASQEKAPLPQRIKKEAVAEKAKSRDVSHNKLDSEVVPKVARMTVSGKKQTMGFDVPSVDGVVGTPERPTAASVSEATPKRPETPSKGSNGDEPSTVPTPGRSGKARQTINIKEELEKRQGGKPLLNLVVIGHVDRTMHKYEQESKKAGKASFAYAWVLDETGEERDRGVTMDVGMTKFETDSKVVTLMDAPGHKDFIPNMITGAAQADVAVLVVDASRGEFEAGFEAGGQTREHALLVRSLGVTQLAVAVNKMDQVNWQQQRFQDITSKLGHFLKQAGFKDSDVYYIPSSGLSGENLTTRSSVSELTSWYSGPSLMEQIDAFKAPQRSVEKPFRMCVSDVFKDQGSGFCVTGKIEAGYIQTGERILAMPPNETCTVKGITLHDEPLDWAAAGDHVSLTVTGMDIIKINVGYVFCDPKEPVRVCTRFRARILLFNIEVPITQGFPVMSEPATIRKLISVLHKSSGDVIKKKPKCLSKGMNAIVEIQTQRPVALELYKDYKELGRFMLRYVGSTIAAGVVTEVKWE</sequence>
<dbReference type="CDD" id="cd16267">
    <property type="entry name" value="HBS1-like_II"/>
    <property type="match status" value="1"/>
</dbReference>
<dbReference type="Pfam" id="PF08938">
    <property type="entry name" value="HBS1_N"/>
    <property type="match status" value="1"/>
</dbReference>
<dbReference type="SUPFAM" id="SSF50465">
    <property type="entry name" value="EF-Tu/eEF-1alpha/eIF2-gamma C-terminal domain"/>
    <property type="match status" value="1"/>
</dbReference>
<dbReference type="FunFam" id="2.40.30.10:FF:000020">
    <property type="entry name" value="Translation elongation factor EF-1"/>
    <property type="match status" value="1"/>
</dbReference>
<dbReference type="Proteomes" id="UP001228049">
    <property type="component" value="Unassembled WGS sequence"/>
</dbReference>
<dbReference type="InterPro" id="IPR015033">
    <property type="entry name" value="HBS1-like_N"/>
</dbReference>
<keyword evidence="7" id="KW-0378">Hydrolase</keyword>
<dbReference type="PROSITE" id="PS51722">
    <property type="entry name" value="G_TR_2"/>
    <property type="match status" value="1"/>
</dbReference>
<keyword evidence="9" id="KW-0648">Protein biosynthesis</keyword>
<dbReference type="InterPro" id="IPR009000">
    <property type="entry name" value="Transl_B-barrel_sf"/>
</dbReference>
<feature type="region of interest" description="Disordered" evidence="14">
    <location>
        <begin position="44"/>
        <end position="66"/>
    </location>
</feature>
<comment type="similarity">
    <text evidence="2">Belongs to the TRAFAC class translation factor GTPase superfamily. Classic translation factor GTPase family. EF-Tu/EF-1A subfamily.</text>
</comment>
<feature type="region of interest" description="Disordered" evidence="14">
    <location>
        <begin position="126"/>
        <end position="176"/>
    </location>
</feature>
<keyword evidence="6" id="KW-0547">Nucleotide-binding</keyword>
<evidence type="ECO:0000313" key="16">
    <source>
        <dbReference type="EMBL" id="KAK1888753.1"/>
    </source>
</evidence>
<dbReference type="CDD" id="cd01883">
    <property type="entry name" value="EF1_alpha"/>
    <property type="match status" value="1"/>
</dbReference>
<dbReference type="InterPro" id="IPR037189">
    <property type="entry name" value="HBS1-like_N_sf"/>
</dbReference>
<dbReference type="InterPro" id="IPR004161">
    <property type="entry name" value="EFTu-like_2"/>
</dbReference>
<dbReference type="AlphaFoldDB" id="A0AAD9F114"/>
<comment type="subunit">
    <text evidence="12">Component of the Pelota-HBS1L complex, also named Dom34-Hbs1 complex, composed of PELO and HBS1L. Interacts with the SKI complex.</text>
</comment>
<dbReference type="Gene3D" id="3.40.50.300">
    <property type="entry name" value="P-loop containing nucleotide triphosphate hydrolases"/>
    <property type="match status" value="1"/>
</dbReference>
<organism evidence="16 17">
    <name type="scientific">Dissostichus eleginoides</name>
    <name type="common">Patagonian toothfish</name>
    <name type="synonym">Dissostichus amissus</name>
    <dbReference type="NCBI Taxonomy" id="100907"/>
    <lineage>
        <taxon>Eukaryota</taxon>
        <taxon>Metazoa</taxon>
        <taxon>Chordata</taxon>
        <taxon>Craniata</taxon>
        <taxon>Vertebrata</taxon>
        <taxon>Euteleostomi</taxon>
        <taxon>Actinopterygii</taxon>
        <taxon>Neopterygii</taxon>
        <taxon>Teleostei</taxon>
        <taxon>Neoteleostei</taxon>
        <taxon>Acanthomorphata</taxon>
        <taxon>Eupercaria</taxon>
        <taxon>Perciformes</taxon>
        <taxon>Notothenioidei</taxon>
        <taxon>Nototheniidae</taxon>
        <taxon>Dissostichus</taxon>
    </lineage>
</organism>
<feature type="domain" description="Tr-type G" evidence="15">
    <location>
        <begin position="265"/>
        <end position="470"/>
    </location>
</feature>
<evidence type="ECO:0000256" key="7">
    <source>
        <dbReference type="ARBA" id="ARBA00022801"/>
    </source>
</evidence>
<evidence type="ECO:0000256" key="6">
    <source>
        <dbReference type="ARBA" id="ARBA00022741"/>
    </source>
</evidence>
<feature type="compositionally biased region" description="Acidic residues" evidence="14">
    <location>
        <begin position="55"/>
        <end position="64"/>
    </location>
</feature>
<keyword evidence="8" id="KW-0810">Translation regulation</keyword>
<dbReference type="InterPro" id="IPR009001">
    <property type="entry name" value="Transl_elong_EF1A/Init_IF2_C"/>
</dbReference>
<evidence type="ECO:0000256" key="3">
    <source>
        <dbReference type="ARBA" id="ARBA00015186"/>
    </source>
</evidence>
<keyword evidence="17" id="KW-1185">Reference proteome</keyword>
<feature type="compositionally biased region" description="Basic and acidic residues" evidence="14">
    <location>
        <begin position="44"/>
        <end position="54"/>
    </location>
</feature>
<evidence type="ECO:0000256" key="1">
    <source>
        <dbReference type="ARBA" id="ARBA00004496"/>
    </source>
</evidence>
<name>A0AAD9F114_DISEL</name>
<dbReference type="PANTHER" id="PTHR23115">
    <property type="entry name" value="TRANSLATION FACTOR"/>
    <property type="match status" value="1"/>
</dbReference>
<dbReference type="SUPFAM" id="SSF50447">
    <property type="entry name" value="Translation proteins"/>
    <property type="match status" value="1"/>
</dbReference>
<dbReference type="InterPro" id="IPR054696">
    <property type="entry name" value="GTP-eEF1A_C"/>
</dbReference>
<feature type="region of interest" description="Disordered" evidence="14">
    <location>
        <begin position="193"/>
        <end position="250"/>
    </location>
</feature>
<dbReference type="GO" id="GO:0005525">
    <property type="term" value="F:GTP binding"/>
    <property type="evidence" value="ECO:0007669"/>
    <property type="project" value="UniProtKB-KW"/>
</dbReference>
<evidence type="ECO:0000256" key="2">
    <source>
        <dbReference type="ARBA" id="ARBA00007249"/>
    </source>
</evidence>
<evidence type="ECO:0000256" key="13">
    <source>
        <dbReference type="ARBA" id="ARBA00049117"/>
    </source>
</evidence>
<dbReference type="Pfam" id="PF22594">
    <property type="entry name" value="GTP-eEF1A_C"/>
    <property type="match status" value="1"/>
</dbReference>
<dbReference type="InterPro" id="IPR027417">
    <property type="entry name" value="P-loop_NTPase"/>
</dbReference>